<dbReference type="OrthoDB" id="5242258at2"/>
<dbReference type="GO" id="GO:0005543">
    <property type="term" value="F:phospholipid binding"/>
    <property type="evidence" value="ECO:0007669"/>
    <property type="project" value="TreeGrafter"/>
</dbReference>
<protein>
    <submittedName>
        <fullName evidence="3">Phospholipid/cholesterol/gamma-HCH transport system substrate-binding protein</fullName>
    </submittedName>
</protein>
<feature type="region of interest" description="Disordered" evidence="1">
    <location>
        <begin position="402"/>
        <end position="423"/>
    </location>
</feature>
<evidence type="ECO:0000256" key="1">
    <source>
        <dbReference type="SAM" id="MobiDB-lite"/>
    </source>
</evidence>
<evidence type="ECO:0000313" key="4">
    <source>
        <dbReference type="Proteomes" id="UP000198348"/>
    </source>
</evidence>
<dbReference type="InterPro" id="IPR003399">
    <property type="entry name" value="Mce/MlaD"/>
</dbReference>
<gene>
    <name evidence="3" type="ORF">SAMN06265360_111149</name>
</gene>
<dbReference type="PANTHER" id="PTHR33371:SF4">
    <property type="entry name" value="INTERMEMBRANE PHOSPHOLIPID TRANSPORT SYSTEM BINDING PROTEIN MLAD"/>
    <property type="match status" value="1"/>
</dbReference>
<dbReference type="AlphaFoldDB" id="A0A238XPJ6"/>
<dbReference type="GO" id="GO:0005548">
    <property type="term" value="F:phospholipid transporter activity"/>
    <property type="evidence" value="ECO:0007669"/>
    <property type="project" value="TreeGrafter"/>
</dbReference>
<feature type="compositionally biased region" description="Gly residues" evidence="1">
    <location>
        <begin position="405"/>
        <end position="414"/>
    </location>
</feature>
<dbReference type="PANTHER" id="PTHR33371">
    <property type="entry name" value="INTERMEMBRANE PHOSPHOLIPID TRANSPORT SYSTEM BINDING PROTEIN MLAD-RELATED"/>
    <property type="match status" value="1"/>
</dbReference>
<dbReference type="SUPFAM" id="SSF58104">
    <property type="entry name" value="Methyl-accepting chemotaxis protein (MCP) signaling domain"/>
    <property type="match status" value="1"/>
</dbReference>
<proteinExistence type="predicted"/>
<evidence type="ECO:0000259" key="2">
    <source>
        <dbReference type="Pfam" id="PF02470"/>
    </source>
</evidence>
<dbReference type="Gene3D" id="1.20.5.300">
    <property type="match status" value="1"/>
</dbReference>
<feature type="domain" description="Mce/MlaD" evidence="2">
    <location>
        <begin position="55"/>
        <end position="132"/>
    </location>
</feature>
<accession>A0A238XPJ6</accession>
<organism evidence="3 4">
    <name type="scientific">Haloechinothrix alba</name>
    <dbReference type="NCBI Taxonomy" id="664784"/>
    <lineage>
        <taxon>Bacteria</taxon>
        <taxon>Bacillati</taxon>
        <taxon>Actinomycetota</taxon>
        <taxon>Actinomycetes</taxon>
        <taxon>Pseudonocardiales</taxon>
        <taxon>Pseudonocardiaceae</taxon>
        <taxon>Haloechinothrix</taxon>
    </lineage>
</organism>
<keyword evidence="4" id="KW-1185">Reference proteome</keyword>
<dbReference type="InterPro" id="IPR052336">
    <property type="entry name" value="MlaD_Phospholipid_Transporter"/>
</dbReference>
<dbReference type="RefSeq" id="WP_089301765.1">
    <property type="nucleotide sequence ID" value="NZ_FZNW01000011.1"/>
</dbReference>
<name>A0A238XPJ6_9PSEU</name>
<dbReference type="Pfam" id="PF02470">
    <property type="entry name" value="MlaD"/>
    <property type="match status" value="1"/>
</dbReference>
<dbReference type="Proteomes" id="UP000198348">
    <property type="component" value="Unassembled WGS sequence"/>
</dbReference>
<reference evidence="4" key="1">
    <citation type="submission" date="2017-06" db="EMBL/GenBank/DDBJ databases">
        <authorList>
            <person name="Varghese N."/>
            <person name="Submissions S."/>
        </authorList>
    </citation>
    <scope>NUCLEOTIDE SEQUENCE [LARGE SCALE GENOMIC DNA]</scope>
    <source>
        <strain evidence="4">DSM 45207</strain>
    </source>
</reference>
<dbReference type="EMBL" id="FZNW01000011">
    <property type="protein sequence ID" value="SNR60373.1"/>
    <property type="molecule type" value="Genomic_DNA"/>
</dbReference>
<sequence>MKTRFSLRRSWQRLRTIPGLGRNVTALASLVVLGLAALTFLLGNLSFIPPGADRYEFSADFAKASAVNVSHDPPVRIAGVEVGVVTNSEVTSDGNARLTFSLEPGHEIHANARAVLRSKNPVNEMYVNIDPGGPPAESLEQGEVIPVGQTERPVQPDEVLEHLDTRTRDAVTNLLATSDVALANAPETLPDGVNATTDAMISFKPVVAKLDERRDKISKLVTALSRISTAVGGNNERLTELANSLQRTLGTLSERDQELRKTLAELPGTTDELSRAMTSVDSLAGELDPTLESIDDVADELPNTLGRVRETLDTAGNTAEAAGPAIDQAEPLLEDLDPLVRDVHGALDHLEPVSGNLDPVTEAVVPYLNDLQAFVYNTSSVFKYADGQGGLVRGHVTVPLPDGGVIPGSQGGEPGPDAEEGGQ</sequence>
<evidence type="ECO:0000313" key="3">
    <source>
        <dbReference type="EMBL" id="SNR60373.1"/>
    </source>
</evidence>